<organism evidence="2 3">
    <name type="scientific">Proteus vulgaris</name>
    <dbReference type="NCBI Taxonomy" id="585"/>
    <lineage>
        <taxon>Bacteria</taxon>
        <taxon>Pseudomonadati</taxon>
        <taxon>Pseudomonadota</taxon>
        <taxon>Gammaproteobacteria</taxon>
        <taxon>Enterobacterales</taxon>
        <taxon>Morganellaceae</taxon>
        <taxon>Proteus</taxon>
    </lineage>
</organism>
<dbReference type="InterPro" id="IPR036937">
    <property type="entry name" value="Adhesion_dom_fimbrial_sf"/>
</dbReference>
<accession>A0A379FD70</accession>
<keyword evidence="1" id="KW-0812">Transmembrane</keyword>
<sequence>MNNESLQNSRHCPHDLQNERLEKKRIQSDFCLLRVTILTMGLVALMLGGAITLLIQQAIAAGTASTILTLKSRVTRATCNILTTDGGVVQLPTISPTTIGSGEWLSAVTPLNIGVNCSSEPESWLTLSMSVTPTYTRSGDYGSDNDKAIGSRRPENTAGPDLFLVDSDNGHQWVSFTPVLAKSQTDCDRYPGQSCVNMTPLFPGNYRLPLGVQMVIPVGDIRNEMIAPGLWQATLNIDITYQ</sequence>
<keyword evidence="1" id="KW-1133">Transmembrane helix</keyword>
<name>A0A379FD70_PROVU</name>
<evidence type="ECO:0000313" key="2">
    <source>
        <dbReference type="EMBL" id="SUC17614.1"/>
    </source>
</evidence>
<dbReference type="EMBL" id="UGTW01000001">
    <property type="protein sequence ID" value="SUC17614.1"/>
    <property type="molecule type" value="Genomic_DNA"/>
</dbReference>
<dbReference type="GO" id="GO:0009289">
    <property type="term" value="C:pilus"/>
    <property type="evidence" value="ECO:0007669"/>
    <property type="project" value="InterPro"/>
</dbReference>
<protein>
    <submittedName>
        <fullName evidence="2">P pilus assembly protein, pilin FimA</fullName>
    </submittedName>
</protein>
<dbReference type="InterPro" id="IPR008966">
    <property type="entry name" value="Adhesion_dom_sf"/>
</dbReference>
<dbReference type="GO" id="GO:0007155">
    <property type="term" value="P:cell adhesion"/>
    <property type="evidence" value="ECO:0007669"/>
    <property type="project" value="InterPro"/>
</dbReference>
<dbReference type="Gene3D" id="2.60.40.1090">
    <property type="entry name" value="Fimbrial-type adhesion domain"/>
    <property type="match status" value="1"/>
</dbReference>
<dbReference type="AlphaFoldDB" id="A0A379FD70"/>
<evidence type="ECO:0000313" key="3">
    <source>
        <dbReference type="Proteomes" id="UP000254331"/>
    </source>
</evidence>
<proteinExistence type="predicted"/>
<keyword evidence="1" id="KW-0472">Membrane</keyword>
<dbReference type="Proteomes" id="UP000254331">
    <property type="component" value="Unassembled WGS sequence"/>
</dbReference>
<dbReference type="SUPFAM" id="SSF49401">
    <property type="entry name" value="Bacterial adhesins"/>
    <property type="match status" value="1"/>
</dbReference>
<feature type="transmembrane region" description="Helical" evidence="1">
    <location>
        <begin position="31"/>
        <end position="55"/>
    </location>
</feature>
<gene>
    <name evidence="2" type="ORF">NCTC10376_03565</name>
</gene>
<dbReference type="RefSeq" id="WP_036936289.1">
    <property type="nucleotide sequence ID" value="NZ_CAXOHZ010000001.1"/>
</dbReference>
<evidence type="ECO:0000256" key="1">
    <source>
        <dbReference type="SAM" id="Phobius"/>
    </source>
</evidence>
<reference evidence="2 3" key="1">
    <citation type="submission" date="2018-06" db="EMBL/GenBank/DDBJ databases">
        <authorList>
            <consortium name="Pathogen Informatics"/>
            <person name="Doyle S."/>
        </authorList>
    </citation>
    <scope>NUCLEOTIDE SEQUENCE [LARGE SCALE GENOMIC DNA]</scope>
    <source>
        <strain evidence="2 3">NCTC10376</strain>
    </source>
</reference>